<dbReference type="Gene3D" id="3.30.70.330">
    <property type="match status" value="3"/>
</dbReference>
<evidence type="ECO:0000256" key="2">
    <source>
        <dbReference type="ARBA" id="ARBA00022884"/>
    </source>
</evidence>
<accession>A0A6C1EGK2</accession>
<dbReference type="AlphaFoldDB" id="A0A6C1EGK2"/>
<gene>
    <name evidence="5" type="primary">MIP6_2</name>
    <name evidence="5" type="ORF">GRS66_010704</name>
</gene>
<dbReference type="Pfam" id="PF00076">
    <property type="entry name" value="RRM_1"/>
    <property type="match status" value="3"/>
</dbReference>
<feature type="domain" description="RRM" evidence="4">
    <location>
        <begin position="116"/>
        <end position="194"/>
    </location>
</feature>
<dbReference type="GO" id="GO:0010609">
    <property type="term" value="P:mRNA localization resulting in post-transcriptional regulation of gene expression"/>
    <property type="evidence" value="ECO:0007669"/>
    <property type="project" value="UniProtKB-ARBA"/>
</dbReference>
<keyword evidence="6" id="KW-1185">Reference proteome</keyword>
<dbReference type="Proteomes" id="UP000501346">
    <property type="component" value="Chromosome SeXV-SeVIII"/>
</dbReference>
<dbReference type="CDD" id="cd21601">
    <property type="entry name" value="RRM1_PES4_MIP6"/>
    <property type="match status" value="1"/>
</dbReference>
<dbReference type="GO" id="GO:0005628">
    <property type="term" value="C:prospore membrane"/>
    <property type="evidence" value="ECO:0007669"/>
    <property type="project" value="UniProtKB-ARBA"/>
</dbReference>
<proteinExistence type="predicted"/>
<dbReference type="InterPro" id="IPR035979">
    <property type="entry name" value="RBD_domain_sf"/>
</dbReference>
<protein>
    <submittedName>
        <fullName evidence="5">Mex67-interacting protein</fullName>
    </submittedName>
</protein>
<dbReference type="OrthoDB" id="1749473at2759"/>
<dbReference type="InterPro" id="IPR000504">
    <property type="entry name" value="RRM_dom"/>
</dbReference>
<evidence type="ECO:0000256" key="3">
    <source>
        <dbReference type="PROSITE-ProRule" id="PRU00176"/>
    </source>
</evidence>
<dbReference type="GO" id="GO:0016071">
    <property type="term" value="P:mRNA metabolic process"/>
    <property type="evidence" value="ECO:0007669"/>
    <property type="project" value="UniProtKB-ARBA"/>
</dbReference>
<dbReference type="CDD" id="cd21602">
    <property type="entry name" value="RRM2_PES4_MIP6"/>
    <property type="match status" value="1"/>
</dbReference>
<dbReference type="PANTHER" id="PTHR48034">
    <property type="entry name" value="TRANSFORMER-2 SEX-DETERMINING PROTEIN-RELATED"/>
    <property type="match status" value="1"/>
</dbReference>
<evidence type="ECO:0000313" key="6">
    <source>
        <dbReference type="Proteomes" id="UP000501346"/>
    </source>
</evidence>
<dbReference type="SUPFAM" id="SSF54928">
    <property type="entry name" value="RNA-binding domain, RBD"/>
    <property type="match status" value="2"/>
</dbReference>
<dbReference type="GO" id="GO:0003723">
    <property type="term" value="F:RNA binding"/>
    <property type="evidence" value="ECO:0007669"/>
    <property type="project" value="UniProtKB-UniRule"/>
</dbReference>
<dbReference type="GO" id="GO:0006417">
    <property type="term" value="P:regulation of translation"/>
    <property type="evidence" value="ECO:0007669"/>
    <property type="project" value="UniProtKB-ARBA"/>
</dbReference>
<evidence type="ECO:0000313" key="5">
    <source>
        <dbReference type="EMBL" id="QID88001.1"/>
    </source>
</evidence>
<feature type="domain" description="RRM" evidence="4">
    <location>
        <begin position="204"/>
        <end position="272"/>
    </location>
</feature>
<name>A0A6C1EGK2_SACPS</name>
<keyword evidence="2 3" id="KW-0694">RNA-binding</keyword>
<dbReference type="FunFam" id="3.30.70.330:FF:000632">
    <property type="entry name" value="Poly(A) binding protein"/>
    <property type="match status" value="1"/>
</dbReference>
<dbReference type="SMART" id="SM00360">
    <property type="entry name" value="RRM"/>
    <property type="match status" value="4"/>
</dbReference>
<dbReference type="InterPro" id="IPR012677">
    <property type="entry name" value="Nucleotide-bd_a/b_plait_sf"/>
</dbReference>
<dbReference type="InterPro" id="IPR050441">
    <property type="entry name" value="RBM"/>
</dbReference>
<dbReference type="EMBL" id="CP049012">
    <property type="protein sequence ID" value="QID88001.1"/>
    <property type="molecule type" value="Genomic_DNA"/>
</dbReference>
<dbReference type="GO" id="GO:0043934">
    <property type="term" value="P:sporulation"/>
    <property type="evidence" value="ECO:0007669"/>
    <property type="project" value="UniProtKB-ARBA"/>
</dbReference>
<keyword evidence="1" id="KW-0677">Repeat</keyword>
<organism evidence="5 6">
    <name type="scientific">Saccharomyces pastorianus</name>
    <name type="common">Lager yeast</name>
    <name type="synonym">Saccharomyces cerevisiae x Saccharomyces eubayanus</name>
    <dbReference type="NCBI Taxonomy" id="27292"/>
    <lineage>
        <taxon>Eukaryota</taxon>
        <taxon>Fungi</taxon>
        <taxon>Dikarya</taxon>
        <taxon>Ascomycota</taxon>
        <taxon>Saccharomycotina</taxon>
        <taxon>Saccharomycetes</taxon>
        <taxon>Saccharomycetales</taxon>
        <taxon>Saccharomycetaceae</taxon>
        <taxon>Saccharomyces</taxon>
    </lineage>
</organism>
<reference evidence="5 6" key="1">
    <citation type="journal article" date="2019" name="BMC Genomics">
        <title>Chromosome level assembly and comparative genome analysis confirm lager-brewing yeasts originated from a single hybridization.</title>
        <authorList>
            <person name="Salazar A.N."/>
            <person name="Gorter de Vries A.R."/>
            <person name="van den Broek M."/>
            <person name="Brouwers N."/>
            <person name="de la Torre Cortes P."/>
            <person name="Kuijpers N.G.A."/>
            <person name="Daran J.G."/>
            <person name="Abeel T."/>
        </authorList>
    </citation>
    <scope>NUCLEOTIDE SEQUENCE [LARGE SCALE GENOMIC DNA]</scope>
    <source>
        <strain evidence="5 6">CBS 1483</strain>
    </source>
</reference>
<evidence type="ECO:0000259" key="4">
    <source>
        <dbReference type="PROSITE" id="PS50102"/>
    </source>
</evidence>
<dbReference type="PROSITE" id="PS50102">
    <property type="entry name" value="RRM"/>
    <property type="match status" value="3"/>
</dbReference>
<evidence type="ECO:0000256" key="1">
    <source>
        <dbReference type="ARBA" id="ARBA00022737"/>
    </source>
</evidence>
<feature type="domain" description="RRM" evidence="4">
    <location>
        <begin position="318"/>
        <end position="394"/>
    </location>
</feature>
<sequence length="662" mass="75990">MTISQGNVLNNISLNSKQNLRSVPKISSKVKAVKEKSFKAMSTETQEHKQRAGYMRKDLQLKEFRIKGQTHFKNDECKKVIQEPKEQLQTQKKPVSNIHNVKESSEKKFQRASKVSSLFIGKLKPTVTEEMLKQTFKKYQSFESAKLCRDFLTKKSLGYGYLNFRNEKDVDSARKDYNYTLFFGQEVKIMPSMKNTLFRKNIGTNVFFSNLPLDNPQLTTRSFYLIMIEYGNVLSCLLEKRKNIGFVYFDNDISARNVIKKFNNQEFFGNKVICGIHFDKEVRSRPEFTKRKRMIGSDVVIEDELSIGKNLPDNAPLKTILVKNLPTETTQEEVLDFFSASGPVKSVFVSRKQGNKSPKAFVTYKNEKDSKTAQKDLDKTVFKGQTIWVGPAKDRCIHNKNGTSKKTKIYLKSLSFNCNKEFLSQVCIQERIKYSEIKITNYNSSNWTFSGYVECVSSCEAEKLFKILDRRLIGSSLVEASWTRNYDHVFDEIGYNGNDDSNIPVNTSSMMRFHYPQQQPSYQMGLPSQLLSQISPFPSYANSCTNMNSLVATPMKPHPAFDLTSSNSNEKMQPVRECKQGNEEILESLKKVIKRNLRYINISGLSKGENLRSISEFIFEVFWDHDSGRLAHFLLLTNTSPESQKSLQKQIIKAAESLGFSI</sequence>